<dbReference type="AlphaFoldDB" id="A0A0N9I6C5"/>
<sequence length="278" mass="29638">MTEQPILILGGTGKTGSRVAARLTAREVPVRIGSRSAGIPFSWEDEKTWAPALRGTSAAYIAYYPDLGAPGAAAAIGSFSQLAVSLGVTRLVLLSGRGEEEAQRSEQELRKSGADWTILRASWFAQNFSESFLLEPVLGGSVMLPAGDVVEPFVDVEDIADVAVAALTEPGHVGKLYELTGPEALSFSGAIAEIAVATGRDIRYMRITIEQFAAALADEVGPDYVEFLTYLFTEVLDGRNAQPTDGVRQALGREPRSFREYARTTAATGVWAPGQAAQ</sequence>
<protein>
    <submittedName>
        <fullName evidence="2">NmrA family transcriptional regulator</fullName>
    </submittedName>
</protein>
<evidence type="ECO:0000259" key="1">
    <source>
        <dbReference type="Pfam" id="PF13460"/>
    </source>
</evidence>
<dbReference type="PANTHER" id="PTHR43162">
    <property type="match status" value="1"/>
</dbReference>
<proteinExistence type="predicted"/>
<dbReference type="RefSeq" id="WP_054292197.1">
    <property type="nucleotide sequence ID" value="NZ_CP012752.1"/>
</dbReference>
<dbReference type="InterPro" id="IPR051604">
    <property type="entry name" value="Ergot_Alk_Oxidoreductase"/>
</dbReference>
<keyword evidence="3" id="KW-1185">Reference proteome</keyword>
<dbReference type="Gene3D" id="3.40.50.720">
    <property type="entry name" value="NAD(P)-binding Rossmann-like Domain"/>
    <property type="match status" value="1"/>
</dbReference>
<evidence type="ECO:0000313" key="3">
    <source>
        <dbReference type="Proteomes" id="UP000063699"/>
    </source>
</evidence>
<name>A0A0N9I6C5_9PSEU</name>
<dbReference type="SUPFAM" id="SSF51735">
    <property type="entry name" value="NAD(P)-binding Rossmann-fold domains"/>
    <property type="match status" value="1"/>
</dbReference>
<dbReference type="STRING" id="860235.AOZ06_28390"/>
<feature type="domain" description="NAD(P)-binding" evidence="1">
    <location>
        <begin position="10"/>
        <end position="170"/>
    </location>
</feature>
<dbReference type="PANTHER" id="PTHR43162:SF1">
    <property type="entry name" value="PRESTALK A DIFFERENTIATION PROTEIN A"/>
    <property type="match status" value="1"/>
</dbReference>
<accession>A0A0N9I6C5</accession>
<gene>
    <name evidence="2" type="ORF">AOZ06_28390</name>
</gene>
<evidence type="ECO:0000313" key="2">
    <source>
        <dbReference type="EMBL" id="ALG10294.1"/>
    </source>
</evidence>
<reference evidence="2 3" key="1">
    <citation type="submission" date="2015-07" db="EMBL/GenBank/DDBJ databases">
        <title>Genome sequencing of Kibdelosporangium phytohabitans.</title>
        <authorList>
            <person name="Qin S."/>
            <person name="Xing K."/>
        </authorList>
    </citation>
    <scope>NUCLEOTIDE SEQUENCE [LARGE SCALE GENOMIC DNA]</scope>
    <source>
        <strain evidence="2 3">KLBMP1111</strain>
    </source>
</reference>
<dbReference type="EMBL" id="CP012752">
    <property type="protein sequence ID" value="ALG10294.1"/>
    <property type="molecule type" value="Genomic_DNA"/>
</dbReference>
<dbReference type="InterPro" id="IPR036291">
    <property type="entry name" value="NAD(P)-bd_dom_sf"/>
</dbReference>
<dbReference type="Proteomes" id="UP000063699">
    <property type="component" value="Chromosome"/>
</dbReference>
<dbReference type="KEGG" id="kphy:AOZ06_28390"/>
<dbReference type="Gene3D" id="3.90.25.10">
    <property type="entry name" value="UDP-galactose 4-epimerase, domain 1"/>
    <property type="match status" value="1"/>
</dbReference>
<dbReference type="InterPro" id="IPR016040">
    <property type="entry name" value="NAD(P)-bd_dom"/>
</dbReference>
<dbReference type="Pfam" id="PF13460">
    <property type="entry name" value="NAD_binding_10"/>
    <property type="match status" value="1"/>
</dbReference>
<organism evidence="2 3">
    <name type="scientific">Kibdelosporangium phytohabitans</name>
    <dbReference type="NCBI Taxonomy" id="860235"/>
    <lineage>
        <taxon>Bacteria</taxon>
        <taxon>Bacillati</taxon>
        <taxon>Actinomycetota</taxon>
        <taxon>Actinomycetes</taxon>
        <taxon>Pseudonocardiales</taxon>
        <taxon>Pseudonocardiaceae</taxon>
        <taxon>Kibdelosporangium</taxon>
    </lineage>
</organism>